<dbReference type="RefSeq" id="WP_378408911.1">
    <property type="nucleotide sequence ID" value="NZ_JBHTCS010000028.1"/>
</dbReference>
<dbReference type="EMBL" id="JBHTCS010000028">
    <property type="protein sequence ID" value="MFC7450817.1"/>
    <property type="molecule type" value="Genomic_DNA"/>
</dbReference>
<comment type="caution">
    <text evidence="1">The sequence shown here is derived from an EMBL/GenBank/DDBJ whole genome shotgun (WGS) entry which is preliminary data.</text>
</comment>
<organism evidence="1 2">
    <name type="scientific">Rhodococcus daqingensis</name>
    <dbReference type="NCBI Taxonomy" id="2479363"/>
    <lineage>
        <taxon>Bacteria</taxon>
        <taxon>Bacillati</taxon>
        <taxon>Actinomycetota</taxon>
        <taxon>Actinomycetes</taxon>
        <taxon>Mycobacteriales</taxon>
        <taxon>Nocardiaceae</taxon>
        <taxon>Rhodococcus</taxon>
    </lineage>
</organism>
<proteinExistence type="predicted"/>
<name>A0ABW2S4G7_9NOCA</name>
<evidence type="ECO:0000313" key="1">
    <source>
        <dbReference type="EMBL" id="MFC7450817.1"/>
    </source>
</evidence>
<accession>A0ABW2S4G7</accession>
<dbReference type="Proteomes" id="UP001596484">
    <property type="component" value="Unassembled WGS sequence"/>
</dbReference>
<keyword evidence="2" id="KW-1185">Reference proteome</keyword>
<sequence length="112" mass="12373">MCEMQLEVDLRESDATVELTGVDEFTRLAVTVRGEPDPERTAAALAGWGVVDGDHVWLDIGVLEDAVRRHPGRGEGWLPQFVSMIDYAESKGWVDSDNRRVRAHRELVGAAG</sequence>
<evidence type="ECO:0008006" key="3">
    <source>
        <dbReference type="Google" id="ProtNLM"/>
    </source>
</evidence>
<gene>
    <name evidence="1" type="ORF">ACFQS9_23240</name>
</gene>
<reference evidence="2" key="1">
    <citation type="journal article" date="2019" name="Int. J. Syst. Evol. Microbiol.">
        <title>The Global Catalogue of Microorganisms (GCM) 10K type strain sequencing project: providing services to taxonomists for standard genome sequencing and annotation.</title>
        <authorList>
            <consortium name="The Broad Institute Genomics Platform"/>
            <consortium name="The Broad Institute Genome Sequencing Center for Infectious Disease"/>
            <person name="Wu L."/>
            <person name="Ma J."/>
        </authorList>
    </citation>
    <scope>NUCLEOTIDE SEQUENCE [LARGE SCALE GENOMIC DNA]</scope>
    <source>
        <strain evidence="2">ICMP 19430</strain>
    </source>
</reference>
<evidence type="ECO:0000313" key="2">
    <source>
        <dbReference type="Proteomes" id="UP001596484"/>
    </source>
</evidence>
<protein>
    <recommendedName>
        <fullName evidence="3">RNA-binding protein</fullName>
    </recommendedName>
</protein>